<dbReference type="GO" id="GO:0006508">
    <property type="term" value="P:proteolysis"/>
    <property type="evidence" value="ECO:0007669"/>
    <property type="project" value="UniProtKB-KW"/>
</dbReference>
<feature type="domain" description="Peptidase M16 N-terminal" evidence="3">
    <location>
        <begin position="54"/>
        <end position="166"/>
    </location>
</feature>
<proteinExistence type="inferred from homology"/>
<dbReference type="Pfam" id="PF00675">
    <property type="entry name" value="Peptidase_M16"/>
    <property type="match status" value="1"/>
</dbReference>
<evidence type="ECO:0000313" key="5">
    <source>
        <dbReference type="EMBL" id="OBU02909.1"/>
    </source>
</evidence>
<dbReference type="InterPro" id="IPR011249">
    <property type="entry name" value="Metalloenz_LuxS/M16"/>
</dbReference>
<dbReference type="GO" id="GO:0046872">
    <property type="term" value="F:metal ion binding"/>
    <property type="evidence" value="ECO:0007669"/>
    <property type="project" value="UniProtKB-KW"/>
</dbReference>
<evidence type="ECO:0000259" key="4">
    <source>
        <dbReference type="Pfam" id="PF05193"/>
    </source>
</evidence>
<comment type="caution">
    <text evidence="5">The sequence shown here is derived from an EMBL/GenBank/DDBJ whole genome shotgun (WGS) entry which is preliminary data.</text>
</comment>
<dbReference type="InterPro" id="IPR011765">
    <property type="entry name" value="Pept_M16_N"/>
</dbReference>
<feature type="signal peptide" evidence="2">
    <location>
        <begin position="1"/>
        <end position="18"/>
    </location>
</feature>
<comment type="similarity">
    <text evidence="1">Belongs to the peptidase M16 family.</text>
</comment>
<evidence type="ECO:0000256" key="1">
    <source>
        <dbReference type="ARBA" id="ARBA00007261"/>
    </source>
</evidence>
<dbReference type="SUPFAM" id="SSF63411">
    <property type="entry name" value="LuxS/MPP-like metallohydrolase"/>
    <property type="match status" value="4"/>
</dbReference>
<feature type="domain" description="Peptidase M16 C-terminal" evidence="4">
    <location>
        <begin position="683"/>
        <end position="860"/>
    </location>
</feature>
<feature type="chain" id="PRO_5008609228" evidence="2">
    <location>
        <begin position="19"/>
        <end position="928"/>
    </location>
</feature>
<dbReference type="InterPro" id="IPR007863">
    <property type="entry name" value="Peptidase_M16_C"/>
</dbReference>
<dbReference type="PANTHER" id="PTHR11851">
    <property type="entry name" value="METALLOPROTEASE"/>
    <property type="match status" value="1"/>
</dbReference>
<evidence type="ECO:0000256" key="2">
    <source>
        <dbReference type="SAM" id="SignalP"/>
    </source>
</evidence>
<feature type="domain" description="Peptidase M16 C-terminal" evidence="4">
    <location>
        <begin position="212"/>
        <end position="389"/>
    </location>
</feature>
<dbReference type="GO" id="GO:0008237">
    <property type="term" value="F:metallopeptidase activity"/>
    <property type="evidence" value="ECO:0007669"/>
    <property type="project" value="UniProtKB-KW"/>
</dbReference>
<keyword evidence="2" id="KW-0732">Signal</keyword>
<dbReference type="STRING" id="368603.AYY16_15360"/>
<name>A0A1B8H1G3_9GAMM</name>
<dbReference type="Proteomes" id="UP000092247">
    <property type="component" value="Unassembled WGS sequence"/>
</dbReference>
<sequence length="928" mass="104134">MRYKFIMAGVALTLTGCAAVNNSGADNRPLAQRSDLQHIRLANGMNVYLLSRAQPGVELRLLVESGSLQETEEQRGLAHFTEHMAFKGTTHFPDTQSFKQLEKQGLNLGSHVNAATSLNSTVYKLSLPQATPAQVETGLQVLADWAQGMTFDPVAFDKERPVIIEEWRLRQGIGFRINNALEQLRYAGSRYAQRDPIGLLDIIRNTPVSTAKDYYQTWYQPQRMSLVVIGQFNHHDVSELAKTYFNQPAQTTAAQDDPAWQHFAPQPDLLVKPVFDKEQGQRIMQFALQRDIRAPLDTRQGQYDDLLDNLWVAILNQRLTALVDNGQLPSASINPQGAMLDKKRLQQLMIIHPQNGDYLSGISLLWTEIQRLATQPVTQAELDDARQNLLAKLSQQAAGESRYGNDYLADNITTALEYRMPVQDKRQQLTTTWELIKPVTPDTLKNHVAGFLQTSSPRLAIIGPDSEKSQFNEKAFTERWQQIRKSAPGPFTLKVRQVALNVTPAGQGTIVQEQSLPLPATESWQLSNGMRIIVHQDKSLKDNIQINLRIPGGRSLEPTGQEGLTEWALKLPESSGYGELSARELALFSKQHSLTLRPYSELLNHGFRGEAPPEELDTLLKLLHLKITQPQFSGEKLLRNQQATLESLSSMPVERRFLDAINQESHTNGGRLVINENGGWRHFTAAQLQNNNHLLLSPVQDMTLVISGAADKKQIKQSVEKWIAALPASPQRLQWRDPKIAPKMEPLSRTYPIASSDKTMVSIQYAAPAQWSQKETLVLQLLDSVISRQLRSALREQAGGIYALSFSSMLAKLPAPYYSARLNFTTDPQRAAEMTTLSRNVLNTLKSQGVPEEALKEARANWLLEKQQVYQSAAFWTESLAQIAGDDNNFIRIIQEEALIKNITTDDLNQALSRYSGENEKVFMLTPP</sequence>
<evidence type="ECO:0000313" key="6">
    <source>
        <dbReference type="Proteomes" id="UP000092247"/>
    </source>
</evidence>
<dbReference type="Pfam" id="PF05193">
    <property type="entry name" value="Peptidase_M16_C"/>
    <property type="match status" value="2"/>
</dbReference>
<dbReference type="Gene3D" id="3.30.830.10">
    <property type="entry name" value="Metalloenzyme, LuxS/M16 peptidase-like"/>
    <property type="match status" value="4"/>
</dbReference>
<dbReference type="AlphaFoldDB" id="A0A1B8H1G3"/>
<dbReference type="RefSeq" id="WP_067426138.1">
    <property type="nucleotide sequence ID" value="NZ_LZEX01000044.1"/>
</dbReference>
<dbReference type="InterPro" id="IPR050361">
    <property type="entry name" value="MPP/UQCRC_Complex"/>
</dbReference>
<organism evidence="5 6">
    <name type="scientific">Morganella psychrotolerans</name>
    <dbReference type="NCBI Taxonomy" id="368603"/>
    <lineage>
        <taxon>Bacteria</taxon>
        <taxon>Pseudomonadati</taxon>
        <taxon>Pseudomonadota</taxon>
        <taxon>Gammaproteobacteria</taxon>
        <taxon>Enterobacterales</taxon>
        <taxon>Morganellaceae</taxon>
        <taxon>Morganella</taxon>
    </lineage>
</organism>
<dbReference type="PANTHER" id="PTHR11851:SF49">
    <property type="entry name" value="MITOCHONDRIAL-PROCESSING PEPTIDASE SUBUNIT ALPHA"/>
    <property type="match status" value="1"/>
</dbReference>
<reference evidence="5 6" key="1">
    <citation type="submission" date="2016-06" db="EMBL/GenBank/DDBJ databases">
        <authorList>
            <person name="Kjaerup R.B."/>
            <person name="Dalgaard T.S."/>
            <person name="Juul-Madsen H.R."/>
        </authorList>
    </citation>
    <scope>NUCLEOTIDE SEQUENCE [LARGE SCALE GENOMIC DNA]</scope>
    <source>
        <strain evidence="5 6">GCSL-Mp3</strain>
    </source>
</reference>
<dbReference type="EMBL" id="LZEX01000044">
    <property type="protein sequence ID" value="OBU02909.1"/>
    <property type="molecule type" value="Genomic_DNA"/>
</dbReference>
<dbReference type="PROSITE" id="PS51257">
    <property type="entry name" value="PROKAR_LIPOPROTEIN"/>
    <property type="match status" value="1"/>
</dbReference>
<protein>
    <submittedName>
        <fullName evidence="5">Peptidase M16</fullName>
    </submittedName>
</protein>
<evidence type="ECO:0000259" key="3">
    <source>
        <dbReference type="Pfam" id="PF00675"/>
    </source>
</evidence>
<gene>
    <name evidence="5" type="ORF">AYY17_11435</name>
</gene>
<accession>A0A1B8H1G3</accession>